<dbReference type="AlphaFoldDB" id="A0A1I7V3M4"/>
<dbReference type="SMART" id="SM00184">
    <property type="entry name" value="RING"/>
    <property type="match status" value="1"/>
</dbReference>
<evidence type="ECO:0000256" key="2">
    <source>
        <dbReference type="ARBA" id="ARBA00022771"/>
    </source>
</evidence>
<evidence type="ECO:0000256" key="4">
    <source>
        <dbReference type="PROSITE-ProRule" id="PRU00175"/>
    </source>
</evidence>
<sequence length="201" mass="23811">MGTNQSKRHPRFSTCTWDDFLNDLQEINRNYRNLLVENEEYLAFALSNREFERGPFENWREEIKILCCKVNQHTKQVVRYKELTFREFLSTFDLHKLMVTTKESRRRSIDPMSTSQFILTQTSDVEGNCVICMENINDLLLPCLHAFCIRCIAAEMEYRHDFSCPICKTKIRNPIEASWEVPDAPNQTEVNEYLKEVARDI</sequence>
<dbReference type="WBParaSite" id="Csp11.Scaffold630.g22057.t1">
    <property type="protein sequence ID" value="Csp11.Scaffold630.g22057.t1"/>
    <property type="gene ID" value="Csp11.Scaffold630.g22057"/>
</dbReference>
<dbReference type="SUPFAM" id="SSF57850">
    <property type="entry name" value="RING/U-box"/>
    <property type="match status" value="1"/>
</dbReference>
<dbReference type="FunFam" id="3.30.40.10:FF:001000">
    <property type="entry name" value="Protein CBG07411"/>
    <property type="match status" value="1"/>
</dbReference>
<dbReference type="InterPro" id="IPR013083">
    <property type="entry name" value="Znf_RING/FYVE/PHD"/>
</dbReference>
<reference evidence="7" key="1">
    <citation type="submission" date="2016-11" db="UniProtKB">
        <authorList>
            <consortium name="WormBaseParasite"/>
        </authorList>
    </citation>
    <scope>IDENTIFICATION</scope>
</reference>
<evidence type="ECO:0000313" key="6">
    <source>
        <dbReference type="Proteomes" id="UP000095282"/>
    </source>
</evidence>
<dbReference type="GO" id="GO:0008270">
    <property type="term" value="F:zinc ion binding"/>
    <property type="evidence" value="ECO:0007669"/>
    <property type="project" value="UniProtKB-KW"/>
</dbReference>
<dbReference type="eggNOG" id="KOG1039">
    <property type="taxonomic scope" value="Eukaryota"/>
</dbReference>
<protein>
    <submittedName>
        <fullName evidence="7">RING-type domain-containing protein</fullName>
    </submittedName>
</protein>
<keyword evidence="1" id="KW-0479">Metal-binding</keyword>
<dbReference type="InterPro" id="IPR001841">
    <property type="entry name" value="Znf_RING"/>
</dbReference>
<evidence type="ECO:0000256" key="3">
    <source>
        <dbReference type="ARBA" id="ARBA00022833"/>
    </source>
</evidence>
<dbReference type="InterPro" id="IPR017907">
    <property type="entry name" value="Znf_RING_CS"/>
</dbReference>
<accession>A0A1I7V3M4</accession>
<dbReference type="PANTHER" id="PTHR12109:SF5">
    <property type="entry name" value="RING-TYPE DOMAIN-CONTAINING PROTEIN"/>
    <property type="match status" value="1"/>
</dbReference>
<name>A0A1I7V3M4_9PELO</name>
<dbReference type="PANTHER" id="PTHR12109">
    <property type="entry name" value="RING FINGER PROTEIN 141-RELATED"/>
    <property type="match status" value="1"/>
</dbReference>
<dbReference type="PROSITE" id="PS50089">
    <property type="entry name" value="ZF_RING_2"/>
    <property type="match status" value="1"/>
</dbReference>
<keyword evidence="3" id="KW-0862">Zinc</keyword>
<evidence type="ECO:0000259" key="5">
    <source>
        <dbReference type="PROSITE" id="PS50089"/>
    </source>
</evidence>
<evidence type="ECO:0000313" key="7">
    <source>
        <dbReference type="WBParaSite" id="Csp11.Scaffold630.g22057.t1"/>
    </source>
</evidence>
<evidence type="ECO:0000256" key="1">
    <source>
        <dbReference type="ARBA" id="ARBA00022723"/>
    </source>
</evidence>
<feature type="domain" description="RING-type" evidence="5">
    <location>
        <begin position="129"/>
        <end position="168"/>
    </location>
</feature>
<dbReference type="Pfam" id="PF13920">
    <property type="entry name" value="zf-C3HC4_3"/>
    <property type="match status" value="1"/>
</dbReference>
<dbReference type="Proteomes" id="UP000095282">
    <property type="component" value="Unplaced"/>
</dbReference>
<keyword evidence="2 4" id="KW-0863">Zinc-finger</keyword>
<dbReference type="InterPro" id="IPR047126">
    <property type="entry name" value="RNF141-like"/>
</dbReference>
<dbReference type="Gene3D" id="3.30.40.10">
    <property type="entry name" value="Zinc/RING finger domain, C3HC4 (zinc finger)"/>
    <property type="match status" value="1"/>
</dbReference>
<dbReference type="STRING" id="1561998.A0A1I7V3M4"/>
<organism evidence="6 7">
    <name type="scientific">Caenorhabditis tropicalis</name>
    <dbReference type="NCBI Taxonomy" id="1561998"/>
    <lineage>
        <taxon>Eukaryota</taxon>
        <taxon>Metazoa</taxon>
        <taxon>Ecdysozoa</taxon>
        <taxon>Nematoda</taxon>
        <taxon>Chromadorea</taxon>
        <taxon>Rhabditida</taxon>
        <taxon>Rhabditina</taxon>
        <taxon>Rhabditomorpha</taxon>
        <taxon>Rhabditoidea</taxon>
        <taxon>Rhabditidae</taxon>
        <taxon>Peloderinae</taxon>
        <taxon>Caenorhabditis</taxon>
    </lineage>
</organism>
<keyword evidence="6" id="KW-1185">Reference proteome</keyword>
<proteinExistence type="predicted"/>
<dbReference type="PROSITE" id="PS00518">
    <property type="entry name" value="ZF_RING_1"/>
    <property type="match status" value="1"/>
</dbReference>